<gene>
    <name evidence="1" type="ORF">RCOM_1101490</name>
</gene>
<sequence>MRDFVRKALGCAWVDVGSGFFPFLVDDTSKPHMNKLYPLLEGLTELMKDNECVGKEYVSSVDDVIEAIG</sequence>
<organism evidence="1 2">
    <name type="scientific">Ricinus communis</name>
    <name type="common">Castor bean</name>
    <dbReference type="NCBI Taxonomy" id="3988"/>
    <lineage>
        <taxon>Eukaryota</taxon>
        <taxon>Viridiplantae</taxon>
        <taxon>Streptophyta</taxon>
        <taxon>Embryophyta</taxon>
        <taxon>Tracheophyta</taxon>
        <taxon>Spermatophyta</taxon>
        <taxon>Magnoliopsida</taxon>
        <taxon>eudicotyledons</taxon>
        <taxon>Gunneridae</taxon>
        <taxon>Pentapetalae</taxon>
        <taxon>rosids</taxon>
        <taxon>fabids</taxon>
        <taxon>Malpighiales</taxon>
        <taxon>Euphorbiaceae</taxon>
        <taxon>Acalyphoideae</taxon>
        <taxon>Acalypheae</taxon>
        <taxon>Ricinus</taxon>
    </lineage>
</organism>
<proteinExistence type="predicted"/>
<protein>
    <submittedName>
        <fullName evidence="1">Uncharacterized protein</fullName>
    </submittedName>
</protein>
<dbReference type="InParanoid" id="B9SPW5"/>
<evidence type="ECO:0000313" key="1">
    <source>
        <dbReference type="EMBL" id="EEF34352.1"/>
    </source>
</evidence>
<dbReference type="eggNOG" id="KOG4197">
    <property type="taxonomic scope" value="Eukaryota"/>
</dbReference>
<dbReference type="EMBL" id="EQ974074">
    <property type="protein sequence ID" value="EEF34352.1"/>
    <property type="molecule type" value="Genomic_DNA"/>
</dbReference>
<dbReference type="AlphaFoldDB" id="B9SPW5"/>
<accession>B9SPW5</accession>
<keyword evidence="2" id="KW-1185">Reference proteome</keyword>
<reference evidence="2" key="1">
    <citation type="journal article" date="2010" name="Nat. Biotechnol.">
        <title>Draft genome sequence of the oilseed species Ricinus communis.</title>
        <authorList>
            <person name="Chan A.P."/>
            <person name="Crabtree J."/>
            <person name="Zhao Q."/>
            <person name="Lorenzi H."/>
            <person name="Orvis J."/>
            <person name="Puiu D."/>
            <person name="Melake-Berhan A."/>
            <person name="Jones K.M."/>
            <person name="Redman J."/>
            <person name="Chen G."/>
            <person name="Cahoon E.B."/>
            <person name="Gedil M."/>
            <person name="Stanke M."/>
            <person name="Haas B.J."/>
            <person name="Wortman J.R."/>
            <person name="Fraser-Liggett C.M."/>
            <person name="Ravel J."/>
            <person name="Rabinowicz P.D."/>
        </authorList>
    </citation>
    <scope>NUCLEOTIDE SEQUENCE [LARGE SCALE GENOMIC DNA]</scope>
    <source>
        <strain evidence="2">cv. Hale</strain>
    </source>
</reference>
<name>B9SPW5_RICCO</name>
<evidence type="ECO:0000313" key="2">
    <source>
        <dbReference type="Proteomes" id="UP000008311"/>
    </source>
</evidence>
<dbReference type="Proteomes" id="UP000008311">
    <property type="component" value="Unassembled WGS sequence"/>
</dbReference>